<evidence type="ECO:0000256" key="2">
    <source>
        <dbReference type="SAM" id="SignalP"/>
    </source>
</evidence>
<comment type="caution">
    <text evidence="4">The sequence shown here is derived from an EMBL/GenBank/DDBJ whole genome shotgun (WGS) entry which is preliminary data.</text>
</comment>
<accession>A0ABN0QHX3</accession>
<organism evidence="4 5">
    <name type="scientific">Flavobacterium saliperosum S13</name>
    <dbReference type="NCBI Taxonomy" id="1341155"/>
    <lineage>
        <taxon>Bacteria</taxon>
        <taxon>Pseudomonadati</taxon>
        <taxon>Bacteroidota</taxon>
        <taxon>Flavobacteriia</taxon>
        <taxon>Flavobacteriales</taxon>
        <taxon>Flavobacteriaceae</taxon>
        <taxon>Flavobacterium</taxon>
    </lineage>
</organism>
<reference evidence="4 5" key="1">
    <citation type="submission" date="2013-08" db="EMBL/GenBank/DDBJ databases">
        <title>Flavobacterium saliperosum type strain genome sequencing.</title>
        <authorList>
            <person name="Lee K."/>
            <person name="Yi H."/>
            <person name="Park S."/>
            <person name="Chun J."/>
        </authorList>
    </citation>
    <scope>NUCLEOTIDE SEQUENCE [LARGE SCALE GENOMIC DNA]</scope>
    <source>
        <strain evidence="4 5">S13</strain>
    </source>
</reference>
<gene>
    <name evidence="4" type="ORF">FSS13T_10010</name>
</gene>
<dbReference type="PANTHER" id="PTHR31778">
    <property type="entry name" value="BUD SITE SELECTION PROTEIN RAX2"/>
    <property type="match status" value="1"/>
</dbReference>
<dbReference type="PANTHER" id="PTHR31778:SF2">
    <property type="entry name" value="BUD SITE SELECTION PROTEIN RAX2"/>
    <property type="match status" value="1"/>
</dbReference>
<dbReference type="Gene3D" id="2.80.10.50">
    <property type="match status" value="8"/>
</dbReference>
<dbReference type="NCBIfam" id="TIGR04183">
    <property type="entry name" value="Por_Secre_tail"/>
    <property type="match status" value="1"/>
</dbReference>
<dbReference type="InterPro" id="IPR013431">
    <property type="entry name" value="Delta_60_rpt"/>
</dbReference>
<dbReference type="SUPFAM" id="SSF63829">
    <property type="entry name" value="Calcium-dependent phosphotriesterase"/>
    <property type="match status" value="3"/>
</dbReference>
<dbReference type="Pfam" id="PF18962">
    <property type="entry name" value="Por_Secre_tail"/>
    <property type="match status" value="1"/>
</dbReference>
<protein>
    <recommendedName>
        <fullName evidence="3">Secretion system C-terminal sorting domain-containing protein</fullName>
    </recommendedName>
</protein>
<dbReference type="EMBL" id="AVFO01000015">
    <property type="protein sequence ID" value="ESU26831.1"/>
    <property type="molecule type" value="Genomic_DNA"/>
</dbReference>
<sequence>MKKILLLLCLYCSIIIYGQTPGDVAQNFGAFPGFNYSVETIATQADGKILAGGYFTTYKGITENRIIRLNADGTKDTTINTGTGFNSAVLTIALQADGKILVGGYFTTYNDVTENYIIRLNTDGTKDTTFNTGTGFNNGVGIIAPQADGKILVGGYFTTYKGVTENRIIRLNADGTKDTTFNTGTGFNYYVYTMATQADGKILVGGYFTTYKGVTENYIIRLNADGTKDTTFNTGTGFNSAVLTIALQTNSKILVGGGFTTYKGVTENSIIRLNTDGTKDTTFDIGTGFNSAVRTITPQADGKILAGGDFTTYKGVTENRIIRLNDDGNKDTTFNTGTGFNNVVGIIAPQVDGKILVGGYFTIYNDAVKNRIIRLNADGANDTTFIIGTGFNDSVHTIATQADGKILAGGDFTTYKGVTENRIIRLNTDGTKDTTFNTGTGFNDHVNTMATQADGKILVGGYFTTYKGVAENRIIRLNADGTKDITFNIGTGFNNGVGIIAPQADGKILVGGSFTNYNGVTENRIIRLNADGTKDTTFNTGTGFNSAVLTIALQTNSKILVGGGFTTYKGVTENYIIRLNADGTKDTTFNTGTGFNNFVYTMATQADGKILVGGHFTNYNGVAENDIIRLNADGTNDTTFNIGTGFNDSVHTIAPQADGKILVGGSFTTYKGVAENRIIRLNTDGTNDTTFNIGTGFNNGVGIIAPQVDGKILVGGYFTTYKDNNSSAFLIGLHSETSLATPSFNPLQALTIYPNPVNEVLQLHLNNFTRIKTVKIIDLQGKLVLENYNNETINVTKLSKGMYIVKVTTEEGELSKKFIKY</sequence>
<dbReference type="NCBIfam" id="TIGR02608">
    <property type="entry name" value="delta_60_rpt"/>
    <property type="match status" value="13"/>
</dbReference>
<proteinExistence type="predicted"/>
<feature type="signal peptide" evidence="2">
    <location>
        <begin position="1"/>
        <end position="18"/>
    </location>
</feature>
<keyword evidence="5" id="KW-1185">Reference proteome</keyword>
<keyword evidence="1 2" id="KW-0732">Signal</keyword>
<evidence type="ECO:0000259" key="3">
    <source>
        <dbReference type="Pfam" id="PF18962"/>
    </source>
</evidence>
<feature type="chain" id="PRO_5045468830" description="Secretion system C-terminal sorting domain-containing protein" evidence="2">
    <location>
        <begin position="19"/>
        <end position="821"/>
    </location>
</feature>
<feature type="domain" description="Secretion system C-terminal sorting" evidence="3">
    <location>
        <begin position="752"/>
        <end position="819"/>
    </location>
</feature>
<name>A0ABN0QHX3_9FLAO</name>
<evidence type="ECO:0000256" key="1">
    <source>
        <dbReference type="ARBA" id="ARBA00022729"/>
    </source>
</evidence>
<evidence type="ECO:0000313" key="4">
    <source>
        <dbReference type="EMBL" id="ESU26831.1"/>
    </source>
</evidence>
<dbReference type="Proteomes" id="UP000018234">
    <property type="component" value="Unassembled WGS sequence"/>
</dbReference>
<dbReference type="RefSeq" id="WP_023576045.1">
    <property type="nucleotide sequence ID" value="NZ_AVFO01000015.1"/>
</dbReference>
<dbReference type="Pfam" id="PF17164">
    <property type="entry name" value="DUF5122"/>
    <property type="match status" value="14"/>
</dbReference>
<dbReference type="InterPro" id="IPR026444">
    <property type="entry name" value="Secre_tail"/>
</dbReference>
<evidence type="ECO:0000313" key="5">
    <source>
        <dbReference type="Proteomes" id="UP000018234"/>
    </source>
</evidence>